<feature type="compositionally biased region" description="Pro residues" evidence="1">
    <location>
        <begin position="158"/>
        <end position="168"/>
    </location>
</feature>
<gene>
    <name evidence="3" type="ORF">LQ384_28855</name>
</gene>
<dbReference type="EMBL" id="JAJNCO010000048">
    <property type="protein sequence ID" value="MCD2115084.1"/>
    <property type="molecule type" value="Genomic_DNA"/>
</dbReference>
<protein>
    <recommendedName>
        <fullName evidence="5">Secreted protein</fullName>
    </recommendedName>
</protein>
<name>A0AAW4XP64_RHORH</name>
<dbReference type="Proteomes" id="UP001198630">
    <property type="component" value="Unassembled WGS sequence"/>
</dbReference>
<feature type="chain" id="PRO_5043509724" description="Secreted protein" evidence="2">
    <location>
        <begin position="28"/>
        <end position="175"/>
    </location>
</feature>
<evidence type="ECO:0000313" key="3">
    <source>
        <dbReference type="EMBL" id="MCD2115084.1"/>
    </source>
</evidence>
<feature type="signal peptide" evidence="2">
    <location>
        <begin position="1"/>
        <end position="27"/>
    </location>
</feature>
<proteinExistence type="predicted"/>
<organism evidence="3 4">
    <name type="scientific">Rhodococcus rhodochrous</name>
    <dbReference type="NCBI Taxonomy" id="1829"/>
    <lineage>
        <taxon>Bacteria</taxon>
        <taxon>Bacillati</taxon>
        <taxon>Actinomycetota</taxon>
        <taxon>Actinomycetes</taxon>
        <taxon>Mycobacteriales</taxon>
        <taxon>Nocardiaceae</taxon>
        <taxon>Rhodococcus</taxon>
    </lineage>
</organism>
<keyword evidence="2" id="KW-0732">Signal</keyword>
<dbReference type="RefSeq" id="WP_230792975.1">
    <property type="nucleotide sequence ID" value="NZ_JAJNCO010000048.1"/>
</dbReference>
<evidence type="ECO:0008006" key="5">
    <source>
        <dbReference type="Google" id="ProtNLM"/>
    </source>
</evidence>
<evidence type="ECO:0000256" key="1">
    <source>
        <dbReference type="SAM" id="MobiDB-lite"/>
    </source>
</evidence>
<evidence type="ECO:0000256" key="2">
    <source>
        <dbReference type="SAM" id="SignalP"/>
    </source>
</evidence>
<dbReference type="AlphaFoldDB" id="A0AAW4XP64"/>
<feature type="region of interest" description="Disordered" evidence="1">
    <location>
        <begin position="156"/>
        <end position="175"/>
    </location>
</feature>
<accession>A0AAW4XP64</accession>
<sequence length="175" mass="17636">MRSIFRAAVITATAVPLAVAVPDLAAAADASEVTYAFGVDGHSVTNTITNNTGGVLTCATSLAPAPGGILPPISDVLSAGQSLFAHSDIQPGVTVHTVIDVPDGSYVALASCGNADASAMWVSDYPGIEETLALFPYESFTVEQAATVVTVPAELPALPSPGNEPVPNPLFGSSN</sequence>
<comment type="caution">
    <text evidence="3">The sequence shown here is derived from an EMBL/GenBank/DDBJ whole genome shotgun (WGS) entry which is preliminary data.</text>
</comment>
<reference evidence="3" key="1">
    <citation type="submission" date="2021-11" db="EMBL/GenBank/DDBJ databases">
        <title>Development of a sustainable strategy for remediation of hydrocarbon-contaminated territories based on the waste exchange concept.</title>
        <authorList>
            <person name="Elkin A."/>
        </authorList>
    </citation>
    <scope>NUCLEOTIDE SEQUENCE</scope>
    <source>
        <strain evidence="3">IEGM 757</strain>
    </source>
</reference>
<evidence type="ECO:0000313" key="4">
    <source>
        <dbReference type="Proteomes" id="UP001198630"/>
    </source>
</evidence>